<reference evidence="1" key="1">
    <citation type="journal article" date="2020" name="Fungal Divers.">
        <title>Resolving the Mortierellaceae phylogeny through synthesis of multi-gene phylogenetics and phylogenomics.</title>
        <authorList>
            <person name="Vandepol N."/>
            <person name="Liber J."/>
            <person name="Desiro A."/>
            <person name="Na H."/>
            <person name="Kennedy M."/>
            <person name="Barry K."/>
            <person name="Grigoriev I.V."/>
            <person name="Miller A.N."/>
            <person name="O'Donnell K."/>
            <person name="Stajich J.E."/>
            <person name="Bonito G."/>
        </authorList>
    </citation>
    <scope>NUCLEOTIDE SEQUENCE</scope>
    <source>
        <strain evidence="1">NRRL 6426</strain>
    </source>
</reference>
<sequence>MTGSATFYARANILVAGGSTSSLQQQTTNSTALANKANQKWPAVDVEANRFAGAALEGFVGQVYSLRKD</sequence>
<dbReference type="Proteomes" id="UP000748756">
    <property type="component" value="Unassembled WGS sequence"/>
</dbReference>
<evidence type="ECO:0000313" key="2">
    <source>
        <dbReference type="Proteomes" id="UP000748756"/>
    </source>
</evidence>
<gene>
    <name evidence="1" type="ORF">BG015_006412</name>
</gene>
<organism evidence="1 2">
    <name type="scientific">Linnemannia schmuckeri</name>
    <dbReference type="NCBI Taxonomy" id="64567"/>
    <lineage>
        <taxon>Eukaryota</taxon>
        <taxon>Fungi</taxon>
        <taxon>Fungi incertae sedis</taxon>
        <taxon>Mucoromycota</taxon>
        <taxon>Mortierellomycotina</taxon>
        <taxon>Mortierellomycetes</taxon>
        <taxon>Mortierellales</taxon>
        <taxon>Mortierellaceae</taxon>
        <taxon>Linnemannia</taxon>
    </lineage>
</organism>
<proteinExistence type="predicted"/>
<dbReference type="AlphaFoldDB" id="A0A9P5RZY0"/>
<evidence type="ECO:0000313" key="1">
    <source>
        <dbReference type="EMBL" id="KAF9151628.1"/>
    </source>
</evidence>
<accession>A0A9P5RZY0</accession>
<keyword evidence="2" id="KW-1185">Reference proteome</keyword>
<name>A0A9P5RZY0_9FUNG</name>
<dbReference type="OrthoDB" id="668540at2759"/>
<comment type="caution">
    <text evidence="1">The sequence shown here is derived from an EMBL/GenBank/DDBJ whole genome shotgun (WGS) entry which is preliminary data.</text>
</comment>
<dbReference type="EMBL" id="JAAAUQ010000306">
    <property type="protein sequence ID" value="KAF9151628.1"/>
    <property type="molecule type" value="Genomic_DNA"/>
</dbReference>
<protein>
    <submittedName>
        <fullName evidence="1">Uncharacterized protein</fullName>
    </submittedName>
</protein>